<protein>
    <recommendedName>
        <fullName evidence="1">Stage IV sporulation protein A ATPase domain-containing protein</fullName>
    </recommendedName>
</protein>
<accession>A0AAV4LK53</accession>
<organism evidence="2 3">
    <name type="scientific">Collibacillus ludicampi</name>
    <dbReference type="NCBI Taxonomy" id="2771369"/>
    <lineage>
        <taxon>Bacteria</taxon>
        <taxon>Bacillati</taxon>
        <taxon>Bacillota</taxon>
        <taxon>Bacilli</taxon>
        <taxon>Bacillales</taxon>
        <taxon>Alicyclobacillaceae</taxon>
        <taxon>Collibacillus</taxon>
    </lineage>
</organism>
<dbReference type="InterPro" id="IPR027417">
    <property type="entry name" value="P-loop_NTPase"/>
</dbReference>
<dbReference type="AlphaFoldDB" id="A0AAV4LK53"/>
<proteinExistence type="predicted"/>
<evidence type="ECO:0000313" key="3">
    <source>
        <dbReference type="Proteomes" id="UP001057291"/>
    </source>
</evidence>
<comment type="caution">
    <text evidence="2">The sequence shown here is derived from an EMBL/GenBank/DDBJ whole genome shotgun (WGS) entry which is preliminary data.</text>
</comment>
<dbReference type="Pfam" id="PF09547">
    <property type="entry name" value="SpoIVA_ATPase"/>
    <property type="match status" value="1"/>
</dbReference>
<dbReference type="EMBL" id="BOQE01000001">
    <property type="protein sequence ID" value="GIM48203.1"/>
    <property type="molecule type" value="Genomic_DNA"/>
</dbReference>
<dbReference type="InterPro" id="IPR046842">
    <property type="entry name" value="SpoIVA_ATPase"/>
</dbReference>
<reference evidence="2" key="1">
    <citation type="journal article" date="2023" name="Int. J. Syst. Evol. Microbiol.">
        <title>Collibacillus ludicampi gen. nov., sp. nov., a new soil bacterium of the family Alicyclobacillaceae.</title>
        <authorList>
            <person name="Jojima T."/>
            <person name="Ioku Y."/>
            <person name="Fukuta Y."/>
            <person name="Shirasaka N."/>
            <person name="Matsumura Y."/>
            <person name="Mori M."/>
        </authorList>
    </citation>
    <scope>NUCLEOTIDE SEQUENCE</scope>
    <source>
        <strain evidence="2">TP075</strain>
    </source>
</reference>
<keyword evidence="3" id="KW-1185">Reference proteome</keyword>
<name>A0AAV4LK53_9BACL</name>
<evidence type="ECO:0000313" key="2">
    <source>
        <dbReference type="EMBL" id="GIM48203.1"/>
    </source>
</evidence>
<dbReference type="Proteomes" id="UP001057291">
    <property type="component" value="Unassembled WGS sequence"/>
</dbReference>
<gene>
    <name evidence="2" type="ORF">DNHGIG_37520</name>
</gene>
<dbReference type="SUPFAM" id="SSF52540">
    <property type="entry name" value="P-loop containing nucleoside triphosphate hydrolases"/>
    <property type="match status" value="1"/>
</dbReference>
<dbReference type="Gene3D" id="3.40.50.300">
    <property type="entry name" value="P-loop containing nucleotide triphosphate hydrolases"/>
    <property type="match status" value="1"/>
</dbReference>
<evidence type="ECO:0000259" key="1">
    <source>
        <dbReference type="Pfam" id="PF09547"/>
    </source>
</evidence>
<sequence>MEKFDIFKDIAERTGGDIYLGVVGPVRTGKSTFIKKFMELIVLPNIKDEADRVRATDELPQSAAGRTIMTTEPKFIPNQAVEINVSEGLEINVRLVDCVGYAVRGRGGTKMKMVLVW</sequence>
<feature type="domain" description="Stage IV sporulation protein A ATPase" evidence="1">
    <location>
        <begin position="1"/>
        <end position="110"/>
    </location>
</feature>